<comment type="caution">
    <text evidence="8">The sequence shown here is derived from an EMBL/GenBank/DDBJ whole genome shotgun (WGS) entry which is preliminary data.</text>
</comment>
<dbReference type="PANTHER" id="PTHR43744">
    <property type="entry name" value="ABC TRANSPORTER PERMEASE PROTEIN MG189-RELATED-RELATED"/>
    <property type="match status" value="1"/>
</dbReference>
<evidence type="ECO:0000256" key="7">
    <source>
        <dbReference type="SAM" id="Phobius"/>
    </source>
</evidence>
<name>A0ABS4IMP5_9BACL</name>
<evidence type="ECO:0000256" key="5">
    <source>
        <dbReference type="ARBA" id="ARBA00022989"/>
    </source>
</evidence>
<dbReference type="Proteomes" id="UP001519287">
    <property type="component" value="Unassembled WGS sequence"/>
</dbReference>
<keyword evidence="5 7" id="KW-1133">Transmembrane helix</keyword>
<evidence type="ECO:0000256" key="4">
    <source>
        <dbReference type="ARBA" id="ARBA00022692"/>
    </source>
</evidence>
<dbReference type="Gene3D" id="1.10.3720.10">
    <property type="entry name" value="MetI-like"/>
    <property type="match status" value="1"/>
</dbReference>
<protein>
    <submittedName>
        <fullName evidence="8">ABC-type glycerol-3-phosphate transport system permease component</fullName>
    </submittedName>
</protein>
<feature type="transmembrane region" description="Helical" evidence="7">
    <location>
        <begin position="106"/>
        <end position="127"/>
    </location>
</feature>
<dbReference type="RefSeq" id="WP_209969326.1">
    <property type="nucleotide sequence ID" value="NZ_JAGGLB010000001.1"/>
</dbReference>
<gene>
    <name evidence="8" type="ORF">J2Z66_000434</name>
</gene>
<evidence type="ECO:0000256" key="2">
    <source>
        <dbReference type="ARBA" id="ARBA00022448"/>
    </source>
</evidence>
<dbReference type="SUPFAM" id="SSF161098">
    <property type="entry name" value="MetI-like"/>
    <property type="match status" value="1"/>
</dbReference>
<reference evidence="8 9" key="1">
    <citation type="submission" date="2021-03" db="EMBL/GenBank/DDBJ databases">
        <title>Genomic Encyclopedia of Type Strains, Phase IV (KMG-IV): sequencing the most valuable type-strain genomes for metagenomic binning, comparative biology and taxonomic classification.</title>
        <authorList>
            <person name="Goeker M."/>
        </authorList>
    </citation>
    <scope>NUCLEOTIDE SEQUENCE [LARGE SCALE GENOMIC DNA]</scope>
    <source>
        <strain evidence="8 9">DSM 26048</strain>
    </source>
</reference>
<dbReference type="EMBL" id="JAGGLB010000001">
    <property type="protein sequence ID" value="MBP1988839.1"/>
    <property type="molecule type" value="Genomic_DNA"/>
</dbReference>
<keyword evidence="3" id="KW-1003">Cell membrane</keyword>
<keyword evidence="4 7" id="KW-0812">Transmembrane</keyword>
<comment type="subcellular location">
    <subcellularLocation>
        <location evidence="1">Cell membrane</location>
        <topology evidence="1">Multi-pass membrane protein</topology>
    </subcellularLocation>
</comment>
<accession>A0ABS4IMP5</accession>
<feature type="transmembrane region" description="Helical" evidence="7">
    <location>
        <begin position="74"/>
        <end position="94"/>
    </location>
</feature>
<evidence type="ECO:0000256" key="1">
    <source>
        <dbReference type="ARBA" id="ARBA00004651"/>
    </source>
</evidence>
<evidence type="ECO:0000313" key="8">
    <source>
        <dbReference type="EMBL" id="MBP1988839.1"/>
    </source>
</evidence>
<keyword evidence="9" id="KW-1185">Reference proteome</keyword>
<proteinExistence type="predicted"/>
<evidence type="ECO:0000256" key="3">
    <source>
        <dbReference type="ARBA" id="ARBA00022475"/>
    </source>
</evidence>
<evidence type="ECO:0000256" key="6">
    <source>
        <dbReference type="ARBA" id="ARBA00023136"/>
    </source>
</evidence>
<keyword evidence="6 7" id="KW-0472">Membrane</keyword>
<keyword evidence="2" id="KW-0813">Transport</keyword>
<evidence type="ECO:0000313" key="9">
    <source>
        <dbReference type="Proteomes" id="UP001519287"/>
    </source>
</evidence>
<dbReference type="InterPro" id="IPR035906">
    <property type="entry name" value="MetI-like_sf"/>
</dbReference>
<organism evidence="8 9">
    <name type="scientific">Paenibacillus eucommiae</name>
    <dbReference type="NCBI Taxonomy" id="1355755"/>
    <lineage>
        <taxon>Bacteria</taxon>
        <taxon>Bacillati</taxon>
        <taxon>Bacillota</taxon>
        <taxon>Bacilli</taxon>
        <taxon>Bacillales</taxon>
        <taxon>Paenibacillaceae</taxon>
        <taxon>Paenibacillus</taxon>
    </lineage>
</organism>
<dbReference type="PANTHER" id="PTHR43744:SF9">
    <property type="entry name" value="POLYGALACTURONAN_RHAMNOGALACTURONAN TRANSPORT SYSTEM PERMEASE PROTEIN YTCP"/>
    <property type="match status" value="1"/>
</dbReference>
<sequence>MNGKVVTGPNPNAPNDTEVTVVPRYIFQRIGDFGQRCEGDLTRDGRIVADWFPVRAYNQLISNYTFMRSMLNTVFLKVTNTSLVILFSLSSAYALSSENLIDRKPIFYYFIITMFFSGGLVPTYLLVNNSER</sequence>